<dbReference type="OrthoDB" id="10541345at2759"/>
<evidence type="ECO:0000313" key="3">
    <source>
        <dbReference type="EMBL" id="CDW84925.1"/>
    </source>
</evidence>
<accession>A0A078AR78</accession>
<protein>
    <submittedName>
        <fullName evidence="3">Uncharacterized protein</fullName>
    </submittedName>
</protein>
<evidence type="ECO:0000256" key="1">
    <source>
        <dbReference type="SAM" id="Coils"/>
    </source>
</evidence>
<feature type="coiled-coil region" evidence="1">
    <location>
        <begin position="203"/>
        <end position="230"/>
    </location>
</feature>
<feature type="region of interest" description="Disordered" evidence="2">
    <location>
        <begin position="559"/>
        <end position="581"/>
    </location>
</feature>
<organism evidence="3 4">
    <name type="scientific">Stylonychia lemnae</name>
    <name type="common">Ciliate</name>
    <dbReference type="NCBI Taxonomy" id="5949"/>
    <lineage>
        <taxon>Eukaryota</taxon>
        <taxon>Sar</taxon>
        <taxon>Alveolata</taxon>
        <taxon>Ciliophora</taxon>
        <taxon>Intramacronucleata</taxon>
        <taxon>Spirotrichea</taxon>
        <taxon>Stichotrichia</taxon>
        <taxon>Sporadotrichida</taxon>
        <taxon>Oxytrichidae</taxon>
        <taxon>Stylonychinae</taxon>
        <taxon>Stylonychia</taxon>
    </lineage>
</organism>
<reference evidence="3 4" key="1">
    <citation type="submission" date="2014-06" db="EMBL/GenBank/DDBJ databases">
        <authorList>
            <person name="Swart Estienne"/>
        </authorList>
    </citation>
    <scope>NUCLEOTIDE SEQUENCE [LARGE SCALE GENOMIC DNA]</scope>
    <source>
        <strain evidence="3 4">130c</strain>
    </source>
</reference>
<dbReference type="Proteomes" id="UP000039865">
    <property type="component" value="Unassembled WGS sequence"/>
</dbReference>
<gene>
    <name evidence="3" type="primary">Contig2681.g2877</name>
    <name evidence="3" type="ORF">STYLEM_13994</name>
</gene>
<dbReference type="InParanoid" id="A0A078AR78"/>
<sequence length="581" mass="68287">MYRMPKTELRILAKMECPFRYEKDLVISSKLLREKMGVNEQSTCSKCSQKQICSYFNKSAAQITQDYIDSDRKIEANLKDVQNLLYGLYQRSLILNSKAVNPNEIIIEENQMVSETTFLASERDLKSQGHFKEYDFSTYNAASMILQNLEFLYNDLIDNNGLQLKIFMNDMVSEGKKMNIINDQQSTALARRSDGQLQVQPKENDELVEVEKLMTKLERAKNRKERRRLLAMFNQHQELVWGDRQSIKAIQVSQKAPSPQQYDPSKDETKIYNQMTKSYVDKQEYYQALRKDNRDPNSPDKRSKKLTQILSVKQKLSSINAYEKTQKFEHKVNLENERVRQQIRQVSYARTKFIEDNLPALQAILEGKRVSAYFENEDQAKQFIQELHQKKLEKLEGFGFQEIEEKSKLTRGDSHPVIPGREQLSQQLLEGNSRNKLLALENNQERKLLSDIGVTVQQIEGDVEQEIERLERFIVEDDQQKKTKKYESQNFFITRAKPIDNTPEKAQANQKKHIIKVTVDDRYIAENYYQGQNMSELLYEKDGIIGKMRQFDYKIHKFKKLNDDEPESEKNQKKNQQRSDL</sequence>
<keyword evidence="4" id="KW-1185">Reference proteome</keyword>
<keyword evidence="1" id="KW-0175">Coiled coil</keyword>
<proteinExistence type="predicted"/>
<evidence type="ECO:0000313" key="4">
    <source>
        <dbReference type="Proteomes" id="UP000039865"/>
    </source>
</evidence>
<evidence type="ECO:0000256" key="2">
    <source>
        <dbReference type="SAM" id="MobiDB-lite"/>
    </source>
</evidence>
<name>A0A078AR78_STYLE</name>
<dbReference type="AlphaFoldDB" id="A0A078AR78"/>
<dbReference type="EMBL" id="CCKQ01013284">
    <property type="protein sequence ID" value="CDW84925.1"/>
    <property type="molecule type" value="Genomic_DNA"/>
</dbReference>